<keyword evidence="2" id="KW-1185">Reference proteome</keyword>
<dbReference type="RefSeq" id="WP_344707319.1">
    <property type="nucleotide sequence ID" value="NZ_BAABBQ010000001.1"/>
</dbReference>
<reference evidence="2" key="1">
    <citation type="journal article" date="2019" name="Int. J. Syst. Evol. Microbiol.">
        <title>The Global Catalogue of Microorganisms (GCM) 10K type strain sequencing project: providing services to taxonomists for standard genome sequencing and annotation.</title>
        <authorList>
            <consortium name="The Broad Institute Genomics Platform"/>
            <consortium name="The Broad Institute Genome Sequencing Center for Infectious Disease"/>
            <person name="Wu L."/>
            <person name="Ma J."/>
        </authorList>
    </citation>
    <scope>NUCLEOTIDE SEQUENCE [LARGE SCALE GENOMIC DNA]</scope>
    <source>
        <strain evidence="2">JCM 17563</strain>
    </source>
</reference>
<accession>A0ABP7T2J9</accession>
<evidence type="ECO:0000313" key="1">
    <source>
        <dbReference type="EMBL" id="GAA4020141.1"/>
    </source>
</evidence>
<dbReference type="Proteomes" id="UP001500235">
    <property type="component" value="Unassembled WGS sequence"/>
</dbReference>
<name>A0ABP7T2J9_9SPHN</name>
<evidence type="ECO:0000313" key="2">
    <source>
        <dbReference type="Proteomes" id="UP001500235"/>
    </source>
</evidence>
<organism evidence="1 2">
    <name type="scientific">Sphingomonas swuensis</name>
    <dbReference type="NCBI Taxonomy" id="977800"/>
    <lineage>
        <taxon>Bacteria</taxon>
        <taxon>Pseudomonadati</taxon>
        <taxon>Pseudomonadota</taxon>
        <taxon>Alphaproteobacteria</taxon>
        <taxon>Sphingomonadales</taxon>
        <taxon>Sphingomonadaceae</taxon>
        <taxon>Sphingomonas</taxon>
    </lineage>
</organism>
<comment type="caution">
    <text evidence="1">The sequence shown here is derived from an EMBL/GenBank/DDBJ whole genome shotgun (WGS) entry which is preliminary data.</text>
</comment>
<protein>
    <submittedName>
        <fullName evidence="1">Uncharacterized protein</fullName>
    </submittedName>
</protein>
<sequence>MTGRVTISLNELHCEAQSEQGGCEPYLFTSFYAVGSNGEVSVTSPKHADVREAFDNDIEAGTTLPVPQEIGQCELPGDGKMGVVALVIDEDAGRIIAVDKAHDAFHQGIDSQLREKGEVDCASLLSAIKGAIHGTFDYNDLHRDQDDILGVAVHAISGHGPFEVHLGTSDEDRFILRGEAR</sequence>
<proteinExistence type="predicted"/>
<dbReference type="EMBL" id="BAABBQ010000001">
    <property type="protein sequence ID" value="GAA4020141.1"/>
    <property type="molecule type" value="Genomic_DNA"/>
</dbReference>
<gene>
    <name evidence="1" type="ORF">GCM10022280_20510</name>
</gene>